<comment type="caution">
    <text evidence="3">The sequence shown here is derived from an EMBL/GenBank/DDBJ whole genome shotgun (WGS) entry which is preliminary data.</text>
</comment>
<evidence type="ECO:0000256" key="2">
    <source>
        <dbReference type="SAM" id="Phobius"/>
    </source>
</evidence>
<keyword evidence="2" id="KW-1133">Transmembrane helix</keyword>
<sequence>MAPRQVPDAKYPSDRQETDYERWLQDHDGHYQPAARPRYHPSHSDITEDDPIDQQYTIIPPVHPNGKIEKIEPNRGGAVVPVSRYGSITFPSEHHSPEHHFPSPHSSIGGPLLLRVQDPMIQCIVGSVFVIVGLLAMVWGFKMQSQGRQTSIVAVNWTRENEKKELI</sequence>
<dbReference type="Proteomes" id="UP001149163">
    <property type="component" value="Unassembled WGS sequence"/>
</dbReference>
<feature type="region of interest" description="Disordered" evidence="1">
    <location>
        <begin position="27"/>
        <end position="47"/>
    </location>
</feature>
<keyword evidence="2" id="KW-0812">Transmembrane</keyword>
<evidence type="ECO:0000313" key="3">
    <source>
        <dbReference type="EMBL" id="KAJ5175354.1"/>
    </source>
</evidence>
<feature type="transmembrane region" description="Helical" evidence="2">
    <location>
        <begin position="119"/>
        <end position="141"/>
    </location>
</feature>
<reference evidence="3" key="1">
    <citation type="submission" date="2022-11" db="EMBL/GenBank/DDBJ databases">
        <authorList>
            <person name="Petersen C."/>
        </authorList>
    </citation>
    <scope>NUCLEOTIDE SEQUENCE</scope>
    <source>
        <strain evidence="3">IBT 26290</strain>
    </source>
</reference>
<evidence type="ECO:0000313" key="4">
    <source>
        <dbReference type="Proteomes" id="UP001149163"/>
    </source>
</evidence>
<name>A0A9W9LTQ0_9EURO</name>
<proteinExistence type="predicted"/>
<gene>
    <name evidence="3" type="ORF">N7482_001231</name>
</gene>
<evidence type="ECO:0000256" key="1">
    <source>
        <dbReference type="SAM" id="MobiDB-lite"/>
    </source>
</evidence>
<protein>
    <submittedName>
        <fullName evidence="3">Uncharacterized protein</fullName>
    </submittedName>
</protein>
<reference evidence="3" key="2">
    <citation type="journal article" date="2023" name="IMA Fungus">
        <title>Comparative genomic study of the Penicillium genus elucidates a diverse pangenome and 15 lateral gene transfer events.</title>
        <authorList>
            <person name="Petersen C."/>
            <person name="Sorensen T."/>
            <person name="Nielsen M.R."/>
            <person name="Sondergaard T.E."/>
            <person name="Sorensen J.L."/>
            <person name="Fitzpatrick D.A."/>
            <person name="Frisvad J.C."/>
            <person name="Nielsen K.L."/>
        </authorList>
    </citation>
    <scope>NUCLEOTIDE SEQUENCE</scope>
    <source>
        <strain evidence="3">IBT 26290</strain>
    </source>
</reference>
<dbReference type="AlphaFoldDB" id="A0A9W9LTQ0"/>
<dbReference type="OrthoDB" id="4368896at2759"/>
<dbReference type="RefSeq" id="XP_056546962.1">
    <property type="nucleotide sequence ID" value="XM_056683356.1"/>
</dbReference>
<accession>A0A9W9LTQ0</accession>
<organism evidence="3 4">
    <name type="scientific">Penicillium canariense</name>
    <dbReference type="NCBI Taxonomy" id="189055"/>
    <lineage>
        <taxon>Eukaryota</taxon>
        <taxon>Fungi</taxon>
        <taxon>Dikarya</taxon>
        <taxon>Ascomycota</taxon>
        <taxon>Pezizomycotina</taxon>
        <taxon>Eurotiomycetes</taxon>
        <taxon>Eurotiomycetidae</taxon>
        <taxon>Eurotiales</taxon>
        <taxon>Aspergillaceae</taxon>
        <taxon>Penicillium</taxon>
    </lineage>
</organism>
<dbReference type="GeneID" id="81422532"/>
<keyword evidence="2" id="KW-0472">Membrane</keyword>
<keyword evidence="4" id="KW-1185">Reference proteome</keyword>
<dbReference type="EMBL" id="JAPQKN010000001">
    <property type="protein sequence ID" value="KAJ5175354.1"/>
    <property type="molecule type" value="Genomic_DNA"/>
</dbReference>